<dbReference type="Gene3D" id="3.30.930.10">
    <property type="entry name" value="Bira Bifunctional Protein, Domain 2"/>
    <property type="match status" value="1"/>
</dbReference>
<proteinExistence type="inferred from homology"/>
<comment type="pathway">
    <text evidence="1 5">Protein modification; protein lipoylation via endogenous pathway; protein N(6)-(lipoyl)lysine from octanoyl-[acyl-carrier-protein]: step 1/2.</text>
</comment>
<dbReference type="GO" id="GO:0033819">
    <property type="term" value="F:lipoyl(octanoyl) transferase activity"/>
    <property type="evidence" value="ECO:0007669"/>
    <property type="project" value="UniProtKB-EC"/>
</dbReference>
<evidence type="ECO:0000256" key="8">
    <source>
        <dbReference type="PIRSR" id="PIRSR016262-3"/>
    </source>
</evidence>
<protein>
    <recommendedName>
        <fullName evidence="5">Octanoyltransferase</fullName>
        <ecNumber evidence="5">2.3.1.181</ecNumber>
    </recommendedName>
</protein>
<feature type="binding site" evidence="7">
    <location>
        <begin position="218"/>
        <end position="220"/>
    </location>
    <ligand>
        <name>substrate</name>
    </ligand>
</feature>
<organism evidence="10">
    <name type="scientific">Cyberlindnera fabianii</name>
    <name type="common">Yeast</name>
    <name type="synonym">Hansenula fabianii</name>
    <dbReference type="NCBI Taxonomy" id="36022"/>
    <lineage>
        <taxon>Eukaryota</taxon>
        <taxon>Fungi</taxon>
        <taxon>Dikarya</taxon>
        <taxon>Ascomycota</taxon>
        <taxon>Saccharomycotina</taxon>
        <taxon>Saccharomycetes</taxon>
        <taxon>Phaffomycetales</taxon>
        <taxon>Phaffomycetaceae</taxon>
        <taxon>Cyberlindnera</taxon>
    </lineage>
</organism>
<dbReference type="VEuPathDB" id="FungiDB:BON22_3313"/>
<keyword evidence="4 5" id="KW-0012">Acyltransferase</keyword>
<feature type="active site" description="Acyl-thioester intermediate" evidence="6">
    <location>
        <position position="251"/>
    </location>
</feature>
<evidence type="ECO:0000256" key="3">
    <source>
        <dbReference type="ARBA" id="ARBA00022679"/>
    </source>
</evidence>
<evidence type="ECO:0000259" key="9">
    <source>
        <dbReference type="PROSITE" id="PS51733"/>
    </source>
</evidence>
<dbReference type="EMBL" id="LK052900">
    <property type="protein sequence ID" value="CDR44668.1"/>
    <property type="molecule type" value="Genomic_DNA"/>
</dbReference>
<comment type="catalytic activity">
    <reaction evidence="5">
        <text>octanoyl-[ACP] + L-lysyl-[protein] = N(6)-octanoyl-L-lysyl-[protein] + holo-[ACP] + H(+)</text>
        <dbReference type="Rhea" id="RHEA:17665"/>
        <dbReference type="Rhea" id="RHEA-COMP:9636"/>
        <dbReference type="Rhea" id="RHEA-COMP:9685"/>
        <dbReference type="Rhea" id="RHEA-COMP:9752"/>
        <dbReference type="Rhea" id="RHEA-COMP:9928"/>
        <dbReference type="ChEBI" id="CHEBI:15378"/>
        <dbReference type="ChEBI" id="CHEBI:29969"/>
        <dbReference type="ChEBI" id="CHEBI:64479"/>
        <dbReference type="ChEBI" id="CHEBI:78463"/>
        <dbReference type="ChEBI" id="CHEBI:78809"/>
        <dbReference type="EC" id="2.3.1.181"/>
    </reaction>
</comment>
<reference evidence="10" key="1">
    <citation type="journal article" date="2014" name="Genome Announc.">
        <title>Genome sequence of the yeast Cyberlindnera fabianii (Hansenula fabianii).</title>
        <authorList>
            <person name="Freel K.C."/>
            <person name="Sarilar V."/>
            <person name="Neuveglise C."/>
            <person name="Devillers H."/>
            <person name="Friedrich A."/>
            <person name="Schacherer J."/>
        </authorList>
    </citation>
    <scope>NUCLEOTIDE SEQUENCE</scope>
    <source>
        <strain evidence="10">YJS4271</strain>
    </source>
</reference>
<keyword evidence="3 5" id="KW-0808">Transferase</keyword>
<evidence type="ECO:0000313" key="10">
    <source>
        <dbReference type="EMBL" id="CDR44668.1"/>
    </source>
</evidence>
<dbReference type="PANTHER" id="PTHR10993:SF7">
    <property type="entry name" value="LIPOYLTRANSFERASE 2, MITOCHONDRIAL-RELATED"/>
    <property type="match status" value="1"/>
</dbReference>
<name>A0A061B5B4_CYBFA</name>
<dbReference type="AlphaFoldDB" id="A0A061B5B4"/>
<evidence type="ECO:0000256" key="1">
    <source>
        <dbReference type="ARBA" id="ARBA00004821"/>
    </source>
</evidence>
<dbReference type="OrthoDB" id="19908at2759"/>
<dbReference type="PIRSF" id="PIRSF016262">
    <property type="entry name" value="LPLase"/>
    <property type="match status" value="1"/>
</dbReference>
<dbReference type="PROSITE" id="PS01313">
    <property type="entry name" value="LIPB"/>
    <property type="match status" value="1"/>
</dbReference>
<evidence type="ECO:0000256" key="7">
    <source>
        <dbReference type="PIRSR" id="PIRSR016262-2"/>
    </source>
</evidence>
<feature type="site" description="Lowers pKa of active site Cys" evidence="8">
    <location>
        <position position="215"/>
    </location>
</feature>
<dbReference type="SUPFAM" id="SSF55681">
    <property type="entry name" value="Class II aaRS and biotin synthetases"/>
    <property type="match status" value="1"/>
</dbReference>
<feature type="domain" description="BPL/LPL catalytic" evidence="9">
    <location>
        <begin position="105"/>
        <end position="290"/>
    </location>
</feature>
<dbReference type="UniPathway" id="UPA00538">
    <property type="reaction ID" value="UER00592"/>
</dbReference>
<gene>
    <name evidence="10" type="ORF">CYFA0S_15e01244g</name>
</gene>
<evidence type="ECO:0000256" key="4">
    <source>
        <dbReference type="ARBA" id="ARBA00023315"/>
    </source>
</evidence>
<accession>A0A061B5B4</accession>
<feature type="binding site" evidence="7">
    <location>
        <begin position="231"/>
        <end position="233"/>
    </location>
    <ligand>
        <name>substrate</name>
    </ligand>
</feature>
<evidence type="ECO:0000256" key="6">
    <source>
        <dbReference type="PIRSR" id="PIRSR016262-1"/>
    </source>
</evidence>
<dbReference type="Pfam" id="PF21948">
    <property type="entry name" value="LplA-B_cat"/>
    <property type="match status" value="1"/>
</dbReference>
<feature type="binding site" evidence="7">
    <location>
        <begin position="150"/>
        <end position="157"/>
    </location>
    <ligand>
        <name>substrate</name>
    </ligand>
</feature>
<dbReference type="PROSITE" id="PS51733">
    <property type="entry name" value="BPL_LPL_CATALYTIC"/>
    <property type="match status" value="1"/>
</dbReference>
<dbReference type="NCBIfam" id="TIGR00214">
    <property type="entry name" value="lipB"/>
    <property type="match status" value="1"/>
</dbReference>
<dbReference type="InterPro" id="IPR045864">
    <property type="entry name" value="aa-tRNA-synth_II/BPL/LPL"/>
</dbReference>
<dbReference type="EC" id="2.3.1.181" evidence="5"/>
<dbReference type="PhylomeDB" id="A0A061B5B4"/>
<comment type="function">
    <text evidence="5">Catalyzes the transfer of endogenously produced octanoic acid from octanoyl-acyl-carrier-protein onto the lipoyl domains of lipoate-dependent enzymes. Lipoyl-ACP can also act as a substrate although octanoyl-ACP is likely to be the physiological substrate.</text>
</comment>
<comment type="similarity">
    <text evidence="2 5">Belongs to the LipB family.</text>
</comment>
<dbReference type="InterPro" id="IPR020605">
    <property type="entry name" value="Octanoyltransferase_CS"/>
</dbReference>
<dbReference type="InterPro" id="IPR000544">
    <property type="entry name" value="Octanoyltransferase"/>
</dbReference>
<dbReference type="PANTHER" id="PTHR10993">
    <property type="entry name" value="OCTANOYLTRANSFERASE"/>
    <property type="match status" value="1"/>
</dbReference>
<evidence type="ECO:0000256" key="5">
    <source>
        <dbReference type="PIRNR" id="PIRNR016262"/>
    </source>
</evidence>
<dbReference type="GO" id="GO:0009249">
    <property type="term" value="P:protein lipoylation"/>
    <property type="evidence" value="ECO:0007669"/>
    <property type="project" value="InterPro"/>
</dbReference>
<dbReference type="InterPro" id="IPR004143">
    <property type="entry name" value="BPL_LPL_catalytic"/>
</dbReference>
<sequence>MTHRLPMRQPLQQQLRCFSSSVRTLEQCTAKFPPNRPSASILRHLHFTKPLPYTKGQAIQTQFQGANLQFKSMQSKIGLKRREMDEKNLVMNEYEAELLANIVAMKPSPMLLSFQFNNVFTGGRREKGKVTEEDIKKMEEVGYEYVQASRGGEITFHNEGQLVAYPVLDLKDFDGLTVKCFVSQLEDAIISTMAHFGLKTKKTENTGVWVDDNTKISSIGLSVSRGITTHGISINVCNEIPSIERAGVVFCGLPGKTQTTMSKELGHKLTVDEVATQFAREFAKKLGITQIESVDLEDLEID</sequence>
<evidence type="ECO:0000256" key="2">
    <source>
        <dbReference type="ARBA" id="ARBA00007907"/>
    </source>
</evidence>